<keyword evidence="2" id="KW-1185">Reference proteome</keyword>
<proteinExistence type="predicted"/>
<dbReference type="AlphaFoldDB" id="A0AAW0GSH9"/>
<name>A0AAW0GSH9_9APHY</name>
<accession>A0AAW0GSH9</accession>
<reference evidence="1 2" key="1">
    <citation type="submission" date="2022-09" db="EMBL/GenBank/DDBJ databases">
        <authorList>
            <person name="Palmer J.M."/>
        </authorList>
    </citation>
    <scope>NUCLEOTIDE SEQUENCE [LARGE SCALE GENOMIC DNA]</scope>
    <source>
        <strain evidence="1 2">DSM 7382</strain>
    </source>
</reference>
<evidence type="ECO:0000313" key="1">
    <source>
        <dbReference type="EMBL" id="KAK7692484.1"/>
    </source>
</evidence>
<protein>
    <submittedName>
        <fullName evidence="1">Uncharacterized protein</fullName>
    </submittedName>
</protein>
<comment type="caution">
    <text evidence="1">The sequence shown here is derived from an EMBL/GenBank/DDBJ whole genome shotgun (WGS) entry which is preliminary data.</text>
</comment>
<sequence length="65" mass="7237">MKPSPPGRPRISSSSFSPYLLGLFWLDTPSGEIAGNIKEALRVGQRSFTYDDFNFPSGMLRCRPS</sequence>
<dbReference type="Proteomes" id="UP001385951">
    <property type="component" value="Unassembled WGS sequence"/>
</dbReference>
<organism evidence="1 2">
    <name type="scientific">Cerrena zonata</name>
    <dbReference type="NCBI Taxonomy" id="2478898"/>
    <lineage>
        <taxon>Eukaryota</taxon>
        <taxon>Fungi</taxon>
        <taxon>Dikarya</taxon>
        <taxon>Basidiomycota</taxon>
        <taxon>Agaricomycotina</taxon>
        <taxon>Agaricomycetes</taxon>
        <taxon>Polyporales</taxon>
        <taxon>Cerrenaceae</taxon>
        <taxon>Cerrena</taxon>
    </lineage>
</organism>
<gene>
    <name evidence="1" type="ORF">QCA50_004109</name>
</gene>
<dbReference type="EMBL" id="JASBNA010000004">
    <property type="protein sequence ID" value="KAK7692484.1"/>
    <property type="molecule type" value="Genomic_DNA"/>
</dbReference>
<evidence type="ECO:0000313" key="2">
    <source>
        <dbReference type="Proteomes" id="UP001385951"/>
    </source>
</evidence>